<proteinExistence type="predicted"/>
<keyword evidence="3" id="KW-1185">Reference proteome</keyword>
<gene>
    <name evidence="2" type="ORF">H4R20_004785</name>
</gene>
<feature type="region of interest" description="Disordered" evidence="1">
    <location>
        <begin position="365"/>
        <end position="384"/>
    </location>
</feature>
<comment type="caution">
    <text evidence="2">The sequence shown here is derived from an EMBL/GenBank/DDBJ whole genome shotgun (WGS) entry which is preliminary data.</text>
</comment>
<protein>
    <submittedName>
        <fullName evidence="2">Uncharacterized protein</fullName>
    </submittedName>
</protein>
<name>A0A9W8LQ74_9FUNG</name>
<feature type="region of interest" description="Disordered" evidence="1">
    <location>
        <begin position="1"/>
        <end position="21"/>
    </location>
</feature>
<dbReference type="OrthoDB" id="5596186at2759"/>
<accession>A0A9W8LQ74</accession>
<evidence type="ECO:0000256" key="1">
    <source>
        <dbReference type="SAM" id="MobiDB-lite"/>
    </source>
</evidence>
<feature type="region of interest" description="Disordered" evidence="1">
    <location>
        <begin position="37"/>
        <end position="58"/>
    </location>
</feature>
<feature type="region of interest" description="Disordered" evidence="1">
    <location>
        <begin position="148"/>
        <end position="220"/>
    </location>
</feature>
<feature type="region of interest" description="Disordered" evidence="1">
    <location>
        <begin position="278"/>
        <end position="304"/>
    </location>
</feature>
<evidence type="ECO:0000313" key="2">
    <source>
        <dbReference type="EMBL" id="KAJ2798535.1"/>
    </source>
</evidence>
<feature type="compositionally biased region" description="Basic residues" evidence="1">
    <location>
        <begin position="190"/>
        <end position="199"/>
    </location>
</feature>
<dbReference type="EMBL" id="JANBUO010001373">
    <property type="protein sequence ID" value="KAJ2798535.1"/>
    <property type="molecule type" value="Genomic_DNA"/>
</dbReference>
<dbReference type="Proteomes" id="UP001140094">
    <property type="component" value="Unassembled WGS sequence"/>
</dbReference>
<reference evidence="2" key="1">
    <citation type="submission" date="2022-07" db="EMBL/GenBank/DDBJ databases">
        <title>Phylogenomic reconstructions and comparative analyses of Kickxellomycotina fungi.</title>
        <authorList>
            <person name="Reynolds N.K."/>
            <person name="Stajich J.E."/>
            <person name="Barry K."/>
            <person name="Grigoriev I.V."/>
            <person name="Crous P."/>
            <person name="Smith M.E."/>
        </authorList>
    </citation>
    <scope>NUCLEOTIDE SEQUENCE</scope>
    <source>
        <strain evidence="2">NRRL 1565</strain>
    </source>
</reference>
<dbReference type="AlphaFoldDB" id="A0A9W8LQ74"/>
<sequence>MKDNAASQDARLSELHERTDRLENRQRVQHAELVRHNTEVDGRLTQTEGLQDETREQSTVLESGLRELEQSLRMIVTDYCSMLHDHEQRIRVLGDAQASLESRHLALAENRSLGYSGHSVSHYDSNYAYSASAGGSGFANALQTPETAGRIAHSNDRRVRRNGKGVVESESDDDIAPLALSQTPDGFLAQKRRSTRRAKEKRDSGIGGGGGRTAEGTEGIGYGESLGDIFANDAVANENSSVAFPSPPMSMAGEMGSDSSSSNAQPLQFFTPLSAPPRKAASVVGTPCGRTPTRARMRPRVSSFSRLEASPVKLSSPGLGRMISTPSHVGLGWGNYWEARRHRLQFDIQTRLGLPAAVVTGRADDACSVTNSPRKQDRDLTTTD</sequence>
<feature type="compositionally biased region" description="Gly residues" evidence="1">
    <location>
        <begin position="205"/>
        <end position="220"/>
    </location>
</feature>
<feature type="compositionally biased region" description="Basic and acidic residues" evidence="1">
    <location>
        <begin position="11"/>
        <end position="21"/>
    </location>
</feature>
<evidence type="ECO:0000313" key="3">
    <source>
        <dbReference type="Proteomes" id="UP001140094"/>
    </source>
</evidence>
<feature type="compositionally biased region" description="Basic and acidic residues" evidence="1">
    <location>
        <begin position="374"/>
        <end position="384"/>
    </location>
</feature>
<organism evidence="2 3">
    <name type="scientific">Coemansia guatemalensis</name>
    <dbReference type="NCBI Taxonomy" id="2761395"/>
    <lineage>
        <taxon>Eukaryota</taxon>
        <taxon>Fungi</taxon>
        <taxon>Fungi incertae sedis</taxon>
        <taxon>Zoopagomycota</taxon>
        <taxon>Kickxellomycotina</taxon>
        <taxon>Kickxellomycetes</taxon>
        <taxon>Kickxellales</taxon>
        <taxon>Kickxellaceae</taxon>
        <taxon>Coemansia</taxon>
    </lineage>
</organism>